<reference evidence="1 2" key="1">
    <citation type="submission" date="2017-11" db="EMBL/GenBank/DDBJ databases">
        <authorList>
            <person name="Han C.G."/>
        </authorList>
    </citation>
    <scope>NUCLEOTIDE SEQUENCE [LARGE SCALE GENOMIC DNA]</scope>
    <source>
        <strain evidence="1">CFBP6411</strain>
    </source>
</reference>
<proteinExistence type="predicted"/>
<sequence>MGYVETGTDPRLRPKVAGCTPCNLVSDHSRAAEAGEQAATAKWQQDVIKPPIILFSDLQRQCPLAGNP</sequence>
<dbReference type="EMBL" id="LT963408">
    <property type="protein sequence ID" value="SOS32203.1"/>
    <property type="molecule type" value="Genomic_DNA"/>
</dbReference>
<dbReference type="AlphaFoldDB" id="A0A2K4W8J8"/>
<dbReference type="Proteomes" id="UP000238093">
    <property type="component" value="Chromosome I"/>
</dbReference>
<gene>
    <name evidence="1" type="ORF">CFBP6411_00840</name>
</gene>
<evidence type="ECO:0000313" key="1">
    <source>
        <dbReference type="EMBL" id="SOS32203.1"/>
    </source>
</evidence>
<name>A0A2K4W8J8_9PSED</name>
<organism evidence="1 2">
    <name type="scientific">Pseudomonas syringae group genomosp. 3</name>
    <dbReference type="NCBI Taxonomy" id="251701"/>
    <lineage>
        <taxon>Bacteria</taxon>
        <taxon>Pseudomonadati</taxon>
        <taxon>Pseudomonadota</taxon>
        <taxon>Gammaproteobacteria</taxon>
        <taxon>Pseudomonadales</taxon>
        <taxon>Pseudomonadaceae</taxon>
        <taxon>Pseudomonas</taxon>
    </lineage>
</organism>
<protein>
    <submittedName>
        <fullName evidence="1">Uncharacterized protein</fullName>
    </submittedName>
</protein>
<evidence type="ECO:0000313" key="2">
    <source>
        <dbReference type="Proteomes" id="UP000238093"/>
    </source>
</evidence>
<accession>A0A2K4W8J8</accession>